<protein>
    <submittedName>
        <fullName evidence="2">Glyoxalase family protein</fullName>
    </submittedName>
</protein>
<organism evidence="2">
    <name type="scientific">Aureimonas frigidaquae</name>
    <dbReference type="NCBI Taxonomy" id="424757"/>
    <lineage>
        <taxon>Bacteria</taxon>
        <taxon>Pseudomonadati</taxon>
        <taxon>Pseudomonadota</taxon>
        <taxon>Alphaproteobacteria</taxon>
        <taxon>Hyphomicrobiales</taxon>
        <taxon>Aurantimonadaceae</taxon>
        <taxon>Aureimonas</taxon>
    </lineage>
</organism>
<dbReference type="InterPro" id="IPR037523">
    <property type="entry name" value="VOC_core"/>
</dbReference>
<dbReference type="Pfam" id="PF00903">
    <property type="entry name" value="Glyoxalase"/>
    <property type="match status" value="1"/>
</dbReference>
<dbReference type="PANTHER" id="PTHR36503:SF2">
    <property type="entry name" value="BLR2408 PROTEIN"/>
    <property type="match status" value="1"/>
</dbReference>
<dbReference type="InterPro" id="IPR029068">
    <property type="entry name" value="Glyas_Bleomycin-R_OHBP_Dase"/>
</dbReference>
<feature type="domain" description="VOC" evidence="1">
    <location>
        <begin position="3"/>
        <end position="128"/>
    </location>
</feature>
<dbReference type="Gene3D" id="3.10.180.10">
    <property type="entry name" value="2,3-Dihydroxybiphenyl 1,2-Dioxygenase, domain 1"/>
    <property type="match status" value="1"/>
</dbReference>
<evidence type="ECO:0000259" key="1">
    <source>
        <dbReference type="PROSITE" id="PS51819"/>
    </source>
</evidence>
<dbReference type="PROSITE" id="PS51819">
    <property type="entry name" value="VOC"/>
    <property type="match status" value="1"/>
</dbReference>
<proteinExistence type="predicted"/>
<dbReference type="AlphaFoldDB" id="A0A0P0Z0W1"/>
<sequence>MTRRIFINLPVADLDASIAFYEQTGFQNEPAFTDATAAMMRLSDTIAVMLLTHARFADFTPRTVADAKAVTQVLLALSVDSRADVDAAIDRAVAAGGQADPGPVQDHGFMYGRSYADPDGHIFELVWMDMAALPSQPDAPLAD</sequence>
<reference evidence="2" key="1">
    <citation type="journal article" date="2015" name="Proc. Natl. Acad. Sci. U.S.A.">
        <title>Bacterial clade with the ribosomal RNA operon on a small plasmid rather than the chromosome.</title>
        <authorList>
            <person name="Anda M."/>
            <person name="Ohtsubo Y."/>
            <person name="Okubo T."/>
            <person name="Sugawara M."/>
            <person name="Nagata Y."/>
            <person name="Tsuda M."/>
            <person name="Minamisawa K."/>
            <person name="Mitsui H."/>
        </authorList>
    </citation>
    <scope>NUCLEOTIDE SEQUENCE</scope>
    <source>
        <strain evidence="2">JCM 14755</strain>
    </source>
</reference>
<evidence type="ECO:0000313" key="2">
    <source>
        <dbReference type="EMBL" id="BAT27539.1"/>
    </source>
</evidence>
<dbReference type="InterPro" id="IPR004360">
    <property type="entry name" value="Glyas_Fos-R_dOase_dom"/>
</dbReference>
<dbReference type="OrthoDB" id="9798430at2"/>
<dbReference type="SUPFAM" id="SSF54593">
    <property type="entry name" value="Glyoxalase/Bleomycin resistance protein/Dihydroxybiphenyl dioxygenase"/>
    <property type="match status" value="1"/>
</dbReference>
<accession>A0A0P0Z0W1</accession>
<dbReference type="RefSeq" id="WP_062226598.1">
    <property type="nucleotide sequence ID" value="NZ_BBWR01000003.1"/>
</dbReference>
<dbReference type="EMBL" id="LC066375">
    <property type="protein sequence ID" value="BAT27539.1"/>
    <property type="molecule type" value="Genomic_DNA"/>
</dbReference>
<name>A0A0P0Z0W1_9HYPH</name>
<dbReference type="PANTHER" id="PTHR36503">
    <property type="entry name" value="BLR2520 PROTEIN"/>
    <property type="match status" value="1"/>
</dbReference>